<dbReference type="RefSeq" id="WP_114297038.1">
    <property type="nucleotide sequence ID" value="NZ_QPJT01000006.1"/>
</dbReference>
<dbReference type="SUPFAM" id="SSF46689">
    <property type="entry name" value="Homeodomain-like"/>
    <property type="match status" value="1"/>
</dbReference>
<dbReference type="GO" id="GO:0000160">
    <property type="term" value="P:phosphorelay signal transduction system"/>
    <property type="evidence" value="ECO:0007669"/>
    <property type="project" value="UniProtKB-KW"/>
</dbReference>
<organism evidence="13 14">
    <name type="scientific">Anaerobacterium chartisolvens</name>
    <dbReference type="NCBI Taxonomy" id="1297424"/>
    <lineage>
        <taxon>Bacteria</taxon>
        <taxon>Bacillati</taxon>
        <taxon>Bacillota</taxon>
        <taxon>Clostridia</taxon>
        <taxon>Eubacteriales</taxon>
        <taxon>Oscillospiraceae</taxon>
        <taxon>Anaerobacterium</taxon>
    </lineage>
</organism>
<comment type="function">
    <text evidence="9">May play the central regulatory role in sporulation. It may be an element of the effector pathway responsible for the activation of sporulation genes in response to nutritional stress. Spo0A may act in concert with spo0H (a sigma factor) to control the expression of some genes that are critical to the sporulation process.</text>
</comment>
<dbReference type="PROSITE" id="PS01124">
    <property type="entry name" value="HTH_ARAC_FAMILY_2"/>
    <property type="match status" value="1"/>
</dbReference>
<evidence type="ECO:0000259" key="11">
    <source>
        <dbReference type="PROSITE" id="PS01124"/>
    </source>
</evidence>
<accession>A0A369BBP2</accession>
<dbReference type="InterPro" id="IPR018060">
    <property type="entry name" value="HTH_AraC"/>
</dbReference>
<reference evidence="13 14" key="1">
    <citation type="submission" date="2018-07" db="EMBL/GenBank/DDBJ databases">
        <title>Genomic Encyclopedia of Type Strains, Phase IV (KMG-IV): sequencing the most valuable type-strain genomes for metagenomic binning, comparative biology and taxonomic classification.</title>
        <authorList>
            <person name="Goeker M."/>
        </authorList>
    </citation>
    <scope>NUCLEOTIDE SEQUENCE [LARGE SCALE GENOMIC DNA]</scope>
    <source>
        <strain evidence="13 14">DSM 27016</strain>
    </source>
</reference>
<evidence type="ECO:0000313" key="14">
    <source>
        <dbReference type="Proteomes" id="UP000253034"/>
    </source>
</evidence>
<dbReference type="GO" id="GO:0005737">
    <property type="term" value="C:cytoplasm"/>
    <property type="evidence" value="ECO:0007669"/>
    <property type="project" value="UniProtKB-SubCell"/>
</dbReference>
<evidence type="ECO:0000256" key="10">
    <source>
        <dbReference type="PROSITE-ProRule" id="PRU00169"/>
    </source>
</evidence>
<keyword evidence="8" id="KW-0804">Transcription</keyword>
<dbReference type="CDD" id="cd17536">
    <property type="entry name" value="REC_YesN-like"/>
    <property type="match status" value="1"/>
</dbReference>
<dbReference type="SMART" id="SM00448">
    <property type="entry name" value="REC"/>
    <property type="match status" value="1"/>
</dbReference>
<feature type="modified residue" description="4-aspartylphosphate" evidence="10">
    <location>
        <position position="55"/>
    </location>
</feature>
<dbReference type="AlphaFoldDB" id="A0A369BBP2"/>
<evidence type="ECO:0000256" key="3">
    <source>
        <dbReference type="ARBA" id="ARBA00022490"/>
    </source>
</evidence>
<keyword evidence="6" id="KW-0805">Transcription regulation</keyword>
<keyword evidence="5" id="KW-0902">Two-component regulatory system</keyword>
<dbReference type="PANTHER" id="PTHR42713">
    <property type="entry name" value="HISTIDINE KINASE-RELATED"/>
    <property type="match status" value="1"/>
</dbReference>
<dbReference type="InterPro" id="IPR051552">
    <property type="entry name" value="HptR"/>
</dbReference>
<dbReference type="PROSITE" id="PS50110">
    <property type="entry name" value="RESPONSE_REGULATORY"/>
    <property type="match status" value="1"/>
</dbReference>
<keyword evidence="4 10" id="KW-0597">Phosphoprotein</keyword>
<name>A0A369BBP2_9FIRM</name>
<dbReference type="PANTHER" id="PTHR42713:SF3">
    <property type="entry name" value="TRANSCRIPTIONAL REGULATORY PROTEIN HPTR"/>
    <property type="match status" value="1"/>
</dbReference>
<evidence type="ECO:0000256" key="9">
    <source>
        <dbReference type="ARBA" id="ARBA00024867"/>
    </source>
</evidence>
<dbReference type="EMBL" id="QPJT01000006">
    <property type="protein sequence ID" value="RCX17887.1"/>
    <property type="molecule type" value="Genomic_DNA"/>
</dbReference>
<dbReference type="InterPro" id="IPR020449">
    <property type="entry name" value="Tscrpt_reg_AraC-type_HTH"/>
</dbReference>
<evidence type="ECO:0000256" key="8">
    <source>
        <dbReference type="ARBA" id="ARBA00023163"/>
    </source>
</evidence>
<evidence type="ECO:0000256" key="1">
    <source>
        <dbReference type="ARBA" id="ARBA00004496"/>
    </source>
</evidence>
<dbReference type="OrthoDB" id="9794370at2"/>
<evidence type="ECO:0000256" key="6">
    <source>
        <dbReference type="ARBA" id="ARBA00023015"/>
    </source>
</evidence>
<proteinExistence type="predicted"/>
<gene>
    <name evidence="13" type="ORF">DFR58_10655</name>
</gene>
<feature type="domain" description="HTH araC/xylS-type" evidence="11">
    <location>
        <begin position="423"/>
        <end position="521"/>
    </location>
</feature>
<protein>
    <recommendedName>
        <fullName evidence="2">Stage 0 sporulation protein A homolog</fullName>
    </recommendedName>
</protein>
<dbReference type="InterPro" id="IPR011006">
    <property type="entry name" value="CheY-like_superfamily"/>
</dbReference>
<dbReference type="SUPFAM" id="SSF52172">
    <property type="entry name" value="CheY-like"/>
    <property type="match status" value="1"/>
</dbReference>
<sequence>MYKFIIVDDEPLIRRGILKKLETYEKNISFAGEADNGEDALKLVHKINPDIIITDMRMPLMDGKSLLKLIQKDYPEKKIIVISGYSDFEYMKEAISANVVSYLLKPFNREELHKTLTKAISLIERDNSIQQKIELIEDEKEQISYNSDLQSLSSIILDINKKDAVPSIRSGKLKIIDNADSFLLLSIYSTSKLEEYVFYNYMEQNDLNNSCIFLPHPYNDQICFFILLYSEQLDNKIIELASQTAKNLIEIFSSSPLTEVFIGISNIKHNIIELRQAYKETVSALDSRKIFDNSIFHFFTDDTTVPNSFEWENSDDLVFYIESGNTQKITELTRDLFEFFSRDPLMTLAVVKRNCRSLLKEARDLLHEYFDSMPDNTLPSSYETIIDTLFDINSIRAYLLQVLSNISLMLGQKAIYSSENIIDNIKTYVQKNYSKNLTLEKISSLFFINPSYCSYLFKEKSGDNFIDFINKVRIQKATELLRNSDNKVYKIAKTIGFDNTKYFFRVFKKVTGYTPKEYKAICDLWK</sequence>
<comment type="caution">
    <text evidence="13">The sequence shown here is derived from an EMBL/GenBank/DDBJ whole genome shotgun (WGS) entry which is preliminary data.</text>
</comment>
<evidence type="ECO:0000256" key="2">
    <source>
        <dbReference type="ARBA" id="ARBA00018672"/>
    </source>
</evidence>
<dbReference type="Pfam" id="PF12833">
    <property type="entry name" value="HTH_18"/>
    <property type="match status" value="1"/>
</dbReference>
<dbReference type="GO" id="GO:0043565">
    <property type="term" value="F:sequence-specific DNA binding"/>
    <property type="evidence" value="ECO:0007669"/>
    <property type="project" value="InterPro"/>
</dbReference>
<dbReference type="PRINTS" id="PR00032">
    <property type="entry name" value="HTHARAC"/>
</dbReference>
<dbReference type="InterPro" id="IPR001789">
    <property type="entry name" value="Sig_transdc_resp-reg_receiver"/>
</dbReference>
<dbReference type="InterPro" id="IPR009057">
    <property type="entry name" value="Homeodomain-like_sf"/>
</dbReference>
<dbReference type="Gene3D" id="3.40.50.2300">
    <property type="match status" value="1"/>
</dbReference>
<comment type="subcellular location">
    <subcellularLocation>
        <location evidence="1">Cytoplasm</location>
    </subcellularLocation>
</comment>
<keyword evidence="14" id="KW-1185">Reference proteome</keyword>
<dbReference type="Proteomes" id="UP000253034">
    <property type="component" value="Unassembled WGS sequence"/>
</dbReference>
<keyword evidence="3" id="KW-0963">Cytoplasm</keyword>
<feature type="domain" description="Response regulatory" evidence="12">
    <location>
        <begin position="3"/>
        <end position="120"/>
    </location>
</feature>
<evidence type="ECO:0000256" key="4">
    <source>
        <dbReference type="ARBA" id="ARBA00022553"/>
    </source>
</evidence>
<dbReference type="GO" id="GO:0003700">
    <property type="term" value="F:DNA-binding transcription factor activity"/>
    <property type="evidence" value="ECO:0007669"/>
    <property type="project" value="InterPro"/>
</dbReference>
<evidence type="ECO:0000256" key="5">
    <source>
        <dbReference type="ARBA" id="ARBA00023012"/>
    </source>
</evidence>
<keyword evidence="7" id="KW-0238">DNA-binding</keyword>
<dbReference type="Gene3D" id="1.10.10.60">
    <property type="entry name" value="Homeodomain-like"/>
    <property type="match status" value="2"/>
</dbReference>
<dbReference type="SMART" id="SM00342">
    <property type="entry name" value="HTH_ARAC"/>
    <property type="match status" value="1"/>
</dbReference>
<evidence type="ECO:0000313" key="13">
    <source>
        <dbReference type="EMBL" id="RCX17887.1"/>
    </source>
</evidence>
<evidence type="ECO:0000259" key="12">
    <source>
        <dbReference type="PROSITE" id="PS50110"/>
    </source>
</evidence>
<evidence type="ECO:0000256" key="7">
    <source>
        <dbReference type="ARBA" id="ARBA00023125"/>
    </source>
</evidence>
<dbReference type="Pfam" id="PF00072">
    <property type="entry name" value="Response_reg"/>
    <property type="match status" value="1"/>
</dbReference>